<feature type="transmembrane region" description="Helical" evidence="11">
    <location>
        <begin position="561"/>
        <end position="580"/>
    </location>
</feature>
<proteinExistence type="inferred from homology"/>
<protein>
    <recommendedName>
        <fullName evidence="3">Protein CASP</fullName>
    </recommendedName>
</protein>
<evidence type="ECO:0000256" key="6">
    <source>
        <dbReference type="ARBA" id="ARBA00022989"/>
    </source>
</evidence>
<evidence type="ECO:0000259" key="12">
    <source>
        <dbReference type="Pfam" id="PF08172"/>
    </source>
</evidence>
<dbReference type="VEuPathDB" id="FungiDB:AeMF1_018245"/>
<comment type="similarity">
    <text evidence="2">Belongs to the CASP family.</text>
</comment>
<dbReference type="Proteomes" id="UP000481153">
    <property type="component" value="Unassembled WGS sequence"/>
</dbReference>
<evidence type="ECO:0000313" key="14">
    <source>
        <dbReference type="EMBL" id="KAF0723822.1"/>
    </source>
</evidence>
<feature type="domain" description="Cux N-terminal" evidence="13">
    <location>
        <begin position="8"/>
        <end position="117"/>
    </location>
</feature>
<dbReference type="EMBL" id="VJMJ01000295">
    <property type="protein sequence ID" value="KAF0723822.1"/>
    <property type="molecule type" value="Genomic_DNA"/>
</dbReference>
<evidence type="ECO:0000313" key="15">
    <source>
        <dbReference type="Proteomes" id="UP000481153"/>
    </source>
</evidence>
<evidence type="ECO:0000256" key="10">
    <source>
        <dbReference type="SAM" id="Coils"/>
    </source>
</evidence>
<comment type="caution">
    <text evidence="14">The sequence shown here is derived from an EMBL/GenBank/DDBJ whole genome shotgun (WGS) entry which is preliminary data.</text>
</comment>
<dbReference type="GO" id="GO:0006891">
    <property type="term" value="P:intra-Golgi vesicle-mediated transport"/>
    <property type="evidence" value="ECO:0007669"/>
    <property type="project" value="InterPro"/>
</dbReference>
<feature type="coiled-coil region" evidence="10">
    <location>
        <begin position="124"/>
        <end position="175"/>
    </location>
</feature>
<dbReference type="InterPro" id="IPR057476">
    <property type="entry name" value="Cux_N"/>
</dbReference>
<comment type="subcellular location">
    <subcellularLocation>
        <location evidence="1">Golgi apparatus membrane</location>
        <topology evidence="1">Single-pass type IV membrane protein</topology>
    </subcellularLocation>
</comment>
<feature type="domain" description="CASP C-terminal" evidence="12">
    <location>
        <begin position="367"/>
        <end position="583"/>
    </location>
</feature>
<feature type="coiled-coil region" evidence="10">
    <location>
        <begin position="199"/>
        <end position="226"/>
    </location>
</feature>
<keyword evidence="6 11" id="KW-1133">Transmembrane helix</keyword>
<evidence type="ECO:0000256" key="2">
    <source>
        <dbReference type="ARBA" id="ARBA00006415"/>
    </source>
</evidence>
<organism evidence="14 15">
    <name type="scientific">Aphanomyces euteiches</name>
    <dbReference type="NCBI Taxonomy" id="100861"/>
    <lineage>
        <taxon>Eukaryota</taxon>
        <taxon>Sar</taxon>
        <taxon>Stramenopiles</taxon>
        <taxon>Oomycota</taxon>
        <taxon>Saprolegniomycetes</taxon>
        <taxon>Saprolegniales</taxon>
        <taxon>Verrucalvaceae</taxon>
        <taxon>Aphanomyces</taxon>
    </lineage>
</organism>
<evidence type="ECO:0000256" key="11">
    <source>
        <dbReference type="SAM" id="Phobius"/>
    </source>
</evidence>
<dbReference type="InterPro" id="IPR012955">
    <property type="entry name" value="CASP_C"/>
</dbReference>
<keyword evidence="4" id="KW-0813">Transport</keyword>
<keyword evidence="5 11" id="KW-0812">Transmembrane</keyword>
<gene>
    <name evidence="14" type="ORF">Ae201684_017396</name>
</gene>
<accession>A0A6G0W936</accession>
<evidence type="ECO:0000256" key="4">
    <source>
        <dbReference type="ARBA" id="ARBA00022448"/>
    </source>
</evidence>
<reference evidence="14 15" key="1">
    <citation type="submission" date="2019-07" db="EMBL/GenBank/DDBJ databases">
        <title>Genomics analysis of Aphanomyces spp. identifies a new class of oomycete effector associated with host adaptation.</title>
        <authorList>
            <person name="Gaulin E."/>
        </authorList>
    </citation>
    <scope>NUCLEOTIDE SEQUENCE [LARGE SCALE GENOMIC DNA]</scope>
    <source>
        <strain evidence="14 15">ATCC 201684</strain>
    </source>
</reference>
<dbReference type="Pfam" id="PF25398">
    <property type="entry name" value="CUX1_N"/>
    <property type="match status" value="1"/>
</dbReference>
<dbReference type="Pfam" id="PF08172">
    <property type="entry name" value="CASP_C"/>
    <property type="match status" value="1"/>
</dbReference>
<evidence type="ECO:0000256" key="5">
    <source>
        <dbReference type="ARBA" id="ARBA00022692"/>
    </source>
</evidence>
<dbReference type="AlphaFoldDB" id="A0A6G0W936"/>
<evidence type="ECO:0000259" key="13">
    <source>
        <dbReference type="Pfam" id="PF25398"/>
    </source>
</evidence>
<evidence type="ECO:0000256" key="8">
    <source>
        <dbReference type="ARBA" id="ARBA00023054"/>
    </source>
</evidence>
<evidence type="ECO:0000256" key="3">
    <source>
        <dbReference type="ARBA" id="ARBA00018691"/>
    </source>
</evidence>
<evidence type="ECO:0000256" key="7">
    <source>
        <dbReference type="ARBA" id="ARBA00023034"/>
    </source>
</evidence>
<dbReference type="PANTHER" id="PTHR14043:SF2">
    <property type="entry name" value="HOMEOBOX PROTEIN CUT"/>
    <property type="match status" value="1"/>
</dbReference>
<name>A0A6G0W936_9STRA</name>
<keyword evidence="7" id="KW-0333">Golgi apparatus</keyword>
<dbReference type="PANTHER" id="PTHR14043">
    <property type="entry name" value="CCAAT DISPLACEMENT PROTEIN-RELATED"/>
    <property type="match status" value="1"/>
</dbReference>
<evidence type="ECO:0000256" key="1">
    <source>
        <dbReference type="ARBA" id="ARBA00004409"/>
    </source>
</evidence>
<feature type="coiled-coil region" evidence="10">
    <location>
        <begin position="443"/>
        <end position="491"/>
    </location>
</feature>
<evidence type="ECO:0000256" key="9">
    <source>
        <dbReference type="ARBA" id="ARBA00023136"/>
    </source>
</evidence>
<dbReference type="GO" id="GO:0000139">
    <property type="term" value="C:Golgi membrane"/>
    <property type="evidence" value="ECO:0007669"/>
    <property type="project" value="UniProtKB-SubCell"/>
</dbReference>
<feature type="coiled-coil region" evidence="10">
    <location>
        <begin position="316"/>
        <end position="411"/>
    </location>
</feature>
<keyword evidence="15" id="KW-1185">Reference proteome</keyword>
<keyword evidence="9 11" id="KW-0472">Membrane</keyword>
<sequence length="591" mass="67261">MNPSTRTLLQTVSQYWKGFDLDSKRVMLDAQGVAMQEQKEHSLKSRKLLAEHTKRFRKLADPEKIPAMPSLLKAYQEEIDTLTKRAKFSDNAFFTLYKALYEAPDPVPALDAALDQLTPLTAAATDSSDEITKLRKELAAYETEFASLKNQDITIRNLENKLQQMEDSMDRMVEEQVDERCRDLEKTLRLREEDFEMNHAQLDKSISQARNERDDALAQLDLMRSEVFQVKQRLDQMQTMHMQETQSFVTEMDRLRAVQLENQLLKQKLETASTSTSFQEAPNVMHLELALAQKEAHLSSSLRELENVRASAAHEKQLWTAQVSTLEAQVASLEAQIARLNEQAKAAAAAAAAQVQPVQDTANARMAELEKQLAFNNQQWQTQQSELIAQLQEQEAQLAHQRQVIAQLEATLERAVPSESTDASAILGGVLLENDQTKETKLVSIMRQQRDRLKDKVKEMDTDLHAALAAKHQLTTRLKQLEHENVELVQKMRYVSNSTGATPDVEAGSLHKYQTLYDERMNPFDQFKQMESTARVAQLNPLDKILLVSARLILSHPYTRMGLLVYLLLLHLLVVLTLYLSMHLCNISNAT</sequence>
<keyword evidence="8 10" id="KW-0175">Coiled coil</keyword>